<feature type="transmembrane region" description="Helical" evidence="1">
    <location>
        <begin position="167"/>
        <end position="190"/>
    </location>
</feature>
<dbReference type="Proteomes" id="UP001519363">
    <property type="component" value="Unassembled WGS sequence"/>
</dbReference>
<feature type="transmembrane region" description="Helical" evidence="1">
    <location>
        <begin position="32"/>
        <end position="50"/>
    </location>
</feature>
<dbReference type="CDD" id="cd01949">
    <property type="entry name" value="GGDEF"/>
    <property type="match status" value="1"/>
</dbReference>
<name>A0ABS5AAD6_9PSEU</name>
<dbReference type="Gene3D" id="3.30.70.270">
    <property type="match status" value="1"/>
</dbReference>
<feature type="domain" description="GGDEF" evidence="2">
    <location>
        <begin position="372"/>
        <end position="505"/>
    </location>
</feature>
<feature type="transmembrane region" description="Helical" evidence="1">
    <location>
        <begin position="230"/>
        <end position="250"/>
    </location>
</feature>
<protein>
    <submittedName>
        <fullName evidence="3">Diguanylate cyclase (GGDEF)-like protein</fullName>
    </submittedName>
</protein>
<gene>
    <name evidence="3" type="ORF">JOF53_002143</name>
</gene>
<dbReference type="InterPro" id="IPR029787">
    <property type="entry name" value="Nucleotide_cyclase"/>
</dbReference>
<keyword evidence="4" id="KW-1185">Reference proteome</keyword>
<dbReference type="EMBL" id="JAGIOO010000001">
    <property type="protein sequence ID" value="MBP2473271.1"/>
    <property type="molecule type" value="Genomic_DNA"/>
</dbReference>
<keyword evidence="1" id="KW-0812">Transmembrane</keyword>
<dbReference type="Pfam" id="PF00990">
    <property type="entry name" value="GGDEF"/>
    <property type="match status" value="1"/>
</dbReference>
<dbReference type="InterPro" id="IPR052163">
    <property type="entry name" value="DGC-Regulatory_Protein"/>
</dbReference>
<feature type="transmembrane region" description="Helical" evidence="1">
    <location>
        <begin position="90"/>
        <end position="113"/>
    </location>
</feature>
<dbReference type="SMART" id="SM00267">
    <property type="entry name" value="GGDEF"/>
    <property type="match status" value="1"/>
</dbReference>
<dbReference type="PANTHER" id="PTHR46663">
    <property type="entry name" value="DIGUANYLATE CYCLASE DGCT-RELATED"/>
    <property type="match status" value="1"/>
</dbReference>
<dbReference type="SUPFAM" id="SSF55073">
    <property type="entry name" value="Nucleotide cyclase"/>
    <property type="match status" value="1"/>
</dbReference>
<evidence type="ECO:0000256" key="1">
    <source>
        <dbReference type="SAM" id="Phobius"/>
    </source>
</evidence>
<dbReference type="PROSITE" id="PS50887">
    <property type="entry name" value="GGDEF"/>
    <property type="match status" value="1"/>
</dbReference>
<feature type="transmembrane region" description="Helical" evidence="1">
    <location>
        <begin position="62"/>
        <end position="84"/>
    </location>
</feature>
<dbReference type="PANTHER" id="PTHR46663:SF2">
    <property type="entry name" value="GGDEF DOMAIN-CONTAINING PROTEIN"/>
    <property type="match status" value="1"/>
</dbReference>
<dbReference type="InterPro" id="IPR000160">
    <property type="entry name" value="GGDEF_dom"/>
</dbReference>
<proteinExistence type="predicted"/>
<evidence type="ECO:0000313" key="4">
    <source>
        <dbReference type="Proteomes" id="UP001519363"/>
    </source>
</evidence>
<feature type="transmembrane region" description="Helical" evidence="1">
    <location>
        <begin position="134"/>
        <end position="155"/>
    </location>
</feature>
<accession>A0ABS5AAD6</accession>
<feature type="transmembrane region" description="Helical" evidence="1">
    <location>
        <begin position="301"/>
        <end position="319"/>
    </location>
</feature>
<organism evidence="3 4">
    <name type="scientific">Crossiella equi</name>
    <dbReference type="NCBI Taxonomy" id="130796"/>
    <lineage>
        <taxon>Bacteria</taxon>
        <taxon>Bacillati</taxon>
        <taxon>Actinomycetota</taxon>
        <taxon>Actinomycetes</taxon>
        <taxon>Pseudonocardiales</taxon>
        <taxon>Pseudonocardiaceae</taxon>
        <taxon>Crossiella</taxon>
    </lineage>
</organism>
<comment type="caution">
    <text evidence="3">The sequence shown here is derived from an EMBL/GenBank/DDBJ whole genome shotgun (WGS) entry which is preliminary data.</text>
</comment>
<keyword evidence="1" id="KW-0472">Membrane</keyword>
<reference evidence="3 4" key="1">
    <citation type="submission" date="2021-03" db="EMBL/GenBank/DDBJ databases">
        <title>Sequencing the genomes of 1000 actinobacteria strains.</title>
        <authorList>
            <person name="Klenk H.-P."/>
        </authorList>
    </citation>
    <scope>NUCLEOTIDE SEQUENCE [LARGE SCALE GENOMIC DNA]</scope>
    <source>
        <strain evidence="3 4">DSM 44580</strain>
    </source>
</reference>
<keyword evidence="1" id="KW-1133">Transmembrane helix</keyword>
<evidence type="ECO:0000313" key="3">
    <source>
        <dbReference type="EMBL" id="MBP2473271.1"/>
    </source>
</evidence>
<dbReference type="RefSeq" id="WP_158103603.1">
    <property type="nucleotide sequence ID" value="NZ_JAGIOO010000001.1"/>
</dbReference>
<feature type="transmembrane region" description="Helical" evidence="1">
    <location>
        <begin position="202"/>
        <end position="224"/>
    </location>
</feature>
<evidence type="ECO:0000259" key="2">
    <source>
        <dbReference type="PROSITE" id="PS50887"/>
    </source>
</evidence>
<feature type="transmembrane region" description="Helical" evidence="1">
    <location>
        <begin position="271"/>
        <end position="295"/>
    </location>
</feature>
<dbReference type="NCBIfam" id="TIGR00254">
    <property type="entry name" value="GGDEF"/>
    <property type="match status" value="1"/>
</dbReference>
<dbReference type="InterPro" id="IPR043128">
    <property type="entry name" value="Rev_trsase/Diguanyl_cyclase"/>
</dbReference>
<sequence length="516" mass="55622">MTTTALVGLALVVLVTSTGLLSTWTGMIVDKVFQLVTALIAVFGYLWTGIRAHGVARRWRLWLAGASVCLAFGLGLLTIGQAVVGMNRTIALFSSVTFVMAPLLSMAGMVELVRGEDRHGADEPVRRRYGASMLLVDGLIVVGSLAFLFWVASAIPGAAPRSWINSWPGMMTLLVHPAAYVVLLGVVATLSRVKQTARQLPVVLLSIAFACQSASGWLFAYLVSKSTGPVPPIADIGFMAGTLFVALAAWAPSGRQRTVDQSAARLQAGDYLHLVVPYVPLVITGVFVAIGTGLGIRLGTWQVYLGLFCVGLIMVRQLLTSADNMRLLARLQHSQRQLEYQAFHDSLTGLANRVVFRDRLTNAIRSRLRQHRPLMVLFIDVDDFKMINDRFGHAAGDAVLRSVGERLRECVADTDVVARLGGDEFGVLLESGERCPEEVGQRVLDLLRQPYAIAGQQHVARASIGIVCLTVFEHDLTADKLLGLADAAMYSAKRRGKGRAVVHEGAAQETGAVIGG</sequence>